<keyword evidence="2" id="KW-0808">Transferase</keyword>
<sequence>MSSDNSAPNASSVELSPAQHLQHVSRVIEAEVGNFDDETRKSALGMAKNIVKSLEKPEETVMRYAWEFGPQRMALRVGIDLRLFRMLAESDAEPLSAQELAESSNAEVLLIGFAKEADEQLYLATDLTRAMAKHPLEAALKVCHDRTTIVQMHMPEYFRKFGYKVPTDGSHGPFQWALNTEMSYFEMTQADLEKLHDFSVYMSGIRVTRKHWIDWFPVVDEILSSFGGAQDEVLLVDMGGAYGHDLEKFLGKFPEAKGHLVLQDLPKTIENVVGLSEGIHAMSHDIYTEQPVKSARVYYTHFLLHDFSDKKCREILRNLMPAMKPGYSKILLNESVLPERDCPAFFAAGDLNMMSCLAGIKRTEKQWVDLVSLVGLELVKIWKNPFSDDEEGVIEVVLKT</sequence>
<dbReference type="InterPro" id="IPR029063">
    <property type="entry name" value="SAM-dependent_MTases_sf"/>
</dbReference>
<evidence type="ECO:0000313" key="6">
    <source>
        <dbReference type="EMBL" id="KAF4627642.1"/>
    </source>
</evidence>
<dbReference type="GO" id="GO:0032259">
    <property type="term" value="P:methylation"/>
    <property type="evidence" value="ECO:0007669"/>
    <property type="project" value="UniProtKB-KW"/>
</dbReference>
<proteinExistence type="predicted"/>
<dbReference type="Gene3D" id="3.40.50.150">
    <property type="entry name" value="Vaccinia Virus protein VP39"/>
    <property type="match status" value="1"/>
</dbReference>
<dbReference type="InterPro" id="IPR001077">
    <property type="entry name" value="COMT_C"/>
</dbReference>
<comment type="caution">
    <text evidence="6">The sequence shown here is derived from an EMBL/GenBank/DDBJ whole genome shotgun (WGS) entry which is preliminary data.</text>
</comment>
<accession>A0A8H4VZ51</accession>
<keyword evidence="3" id="KW-0949">S-adenosyl-L-methionine</keyword>
<keyword evidence="1" id="KW-0489">Methyltransferase</keyword>
<dbReference type="PANTHER" id="PTHR43712:SF1">
    <property type="entry name" value="HYPOTHETICAL O-METHYLTRANSFERASE (EUROFUNG)-RELATED"/>
    <property type="match status" value="1"/>
</dbReference>
<evidence type="ECO:0000256" key="1">
    <source>
        <dbReference type="ARBA" id="ARBA00022603"/>
    </source>
</evidence>
<feature type="domain" description="O-methyltransferase C-terminal" evidence="5">
    <location>
        <begin position="218"/>
        <end position="375"/>
    </location>
</feature>
<evidence type="ECO:0000313" key="7">
    <source>
        <dbReference type="Proteomes" id="UP000566819"/>
    </source>
</evidence>
<dbReference type="InterPro" id="IPR016461">
    <property type="entry name" value="COMT-like"/>
</dbReference>
<evidence type="ECO:0000259" key="5">
    <source>
        <dbReference type="Pfam" id="PF00891"/>
    </source>
</evidence>
<keyword evidence="7" id="KW-1185">Reference proteome</keyword>
<reference evidence="6 7" key="1">
    <citation type="submission" date="2020-03" db="EMBL/GenBank/DDBJ databases">
        <title>Draft Genome Sequence of Cudoniella acicularis.</title>
        <authorList>
            <person name="Buettner E."/>
            <person name="Kellner H."/>
        </authorList>
    </citation>
    <scope>NUCLEOTIDE SEQUENCE [LARGE SCALE GENOMIC DNA]</scope>
    <source>
        <strain evidence="6 7">DSM 108380</strain>
    </source>
</reference>
<organism evidence="6 7">
    <name type="scientific">Cudoniella acicularis</name>
    <dbReference type="NCBI Taxonomy" id="354080"/>
    <lineage>
        <taxon>Eukaryota</taxon>
        <taxon>Fungi</taxon>
        <taxon>Dikarya</taxon>
        <taxon>Ascomycota</taxon>
        <taxon>Pezizomycotina</taxon>
        <taxon>Leotiomycetes</taxon>
        <taxon>Helotiales</taxon>
        <taxon>Tricladiaceae</taxon>
        <taxon>Cudoniella</taxon>
    </lineage>
</organism>
<name>A0A8H4VZ51_9HELO</name>
<gene>
    <name evidence="6" type="ORF">G7Y89_g10513</name>
</gene>
<feature type="active site" description="Proton acceptor" evidence="4">
    <location>
        <position position="305"/>
    </location>
</feature>
<dbReference type="PIRSF" id="PIRSF005739">
    <property type="entry name" value="O-mtase"/>
    <property type="match status" value="1"/>
</dbReference>
<dbReference type="PANTHER" id="PTHR43712">
    <property type="entry name" value="PUTATIVE (AFU_ORTHOLOGUE AFUA_4G14580)-RELATED"/>
    <property type="match status" value="1"/>
</dbReference>
<dbReference type="PROSITE" id="PS51683">
    <property type="entry name" value="SAM_OMT_II"/>
    <property type="match status" value="1"/>
</dbReference>
<evidence type="ECO:0000256" key="3">
    <source>
        <dbReference type="ARBA" id="ARBA00022691"/>
    </source>
</evidence>
<dbReference type="SUPFAM" id="SSF53335">
    <property type="entry name" value="S-adenosyl-L-methionine-dependent methyltransferases"/>
    <property type="match status" value="1"/>
</dbReference>
<dbReference type="EMBL" id="JAAMPI010000934">
    <property type="protein sequence ID" value="KAF4627642.1"/>
    <property type="molecule type" value="Genomic_DNA"/>
</dbReference>
<protein>
    <recommendedName>
        <fullName evidence="5">O-methyltransferase C-terminal domain-containing protein</fullName>
    </recommendedName>
</protein>
<dbReference type="OrthoDB" id="1535081at2759"/>
<dbReference type="GO" id="GO:0008171">
    <property type="term" value="F:O-methyltransferase activity"/>
    <property type="evidence" value="ECO:0007669"/>
    <property type="project" value="InterPro"/>
</dbReference>
<evidence type="ECO:0000256" key="2">
    <source>
        <dbReference type="ARBA" id="ARBA00022679"/>
    </source>
</evidence>
<evidence type="ECO:0000256" key="4">
    <source>
        <dbReference type="PIRSR" id="PIRSR005739-1"/>
    </source>
</evidence>
<dbReference type="AlphaFoldDB" id="A0A8H4VZ51"/>
<dbReference type="Proteomes" id="UP000566819">
    <property type="component" value="Unassembled WGS sequence"/>
</dbReference>
<dbReference type="Pfam" id="PF00891">
    <property type="entry name" value="Methyltransf_2"/>
    <property type="match status" value="1"/>
</dbReference>